<gene>
    <name evidence="8" type="ORF">FRACYDRAFT_161988</name>
</gene>
<dbReference type="PANTHER" id="PTHR12677">
    <property type="entry name" value="GOLGI APPARATUS MEMBRANE PROTEIN TVP38-RELATED"/>
    <property type="match status" value="1"/>
</dbReference>
<dbReference type="Pfam" id="PF09335">
    <property type="entry name" value="VTT_dom"/>
    <property type="match status" value="1"/>
</dbReference>
<evidence type="ECO:0000256" key="2">
    <source>
        <dbReference type="ARBA" id="ARBA00022475"/>
    </source>
</evidence>
<evidence type="ECO:0000256" key="5">
    <source>
        <dbReference type="ARBA" id="ARBA00023136"/>
    </source>
</evidence>
<dbReference type="InterPro" id="IPR032816">
    <property type="entry name" value="VTT_dom"/>
</dbReference>
<evidence type="ECO:0000256" key="6">
    <source>
        <dbReference type="SAM" id="Phobius"/>
    </source>
</evidence>
<feature type="domain" description="VTT" evidence="7">
    <location>
        <begin position="4"/>
        <end position="131"/>
    </location>
</feature>
<organism evidence="8 9">
    <name type="scientific">Fragilariopsis cylindrus CCMP1102</name>
    <dbReference type="NCBI Taxonomy" id="635003"/>
    <lineage>
        <taxon>Eukaryota</taxon>
        <taxon>Sar</taxon>
        <taxon>Stramenopiles</taxon>
        <taxon>Ochrophyta</taxon>
        <taxon>Bacillariophyta</taxon>
        <taxon>Bacillariophyceae</taxon>
        <taxon>Bacillariophycidae</taxon>
        <taxon>Bacillariales</taxon>
        <taxon>Bacillariaceae</taxon>
        <taxon>Fragilariopsis</taxon>
    </lineage>
</organism>
<feature type="non-terminal residue" evidence="8">
    <location>
        <position position="181"/>
    </location>
</feature>
<keyword evidence="4 6" id="KW-1133">Transmembrane helix</keyword>
<evidence type="ECO:0000256" key="4">
    <source>
        <dbReference type="ARBA" id="ARBA00022989"/>
    </source>
</evidence>
<feature type="transmembrane region" description="Helical" evidence="6">
    <location>
        <begin position="112"/>
        <end position="131"/>
    </location>
</feature>
<evidence type="ECO:0000256" key="3">
    <source>
        <dbReference type="ARBA" id="ARBA00022692"/>
    </source>
</evidence>
<dbReference type="OrthoDB" id="166803at2759"/>
<evidence type="ECO:0000313" key="8">
    <source>
        <dbReference type="EMBL" id="OEU22462.1"/>
    </source>
</evidence>
<feature type="transmembrane region" description="Helical" evidence="6">
    <location>
        <begin position="24"/>
        <end position="48"/>
    </location>
</feature>
<evidence type="ECO:0000256" key="1">
    <source>
        <dbReference type="ARBA" id="ARBA00004651"/>
    </source>
</evidence>
<sequence length="181" mass="20086">VIFVPPTLLVFGAGYAFTMAMDTVFVGCIAACLSCFLGSCLGAIIAFVRSRYMMRDLIKLFSRRYPLIRVVDQALKLNHGFRIMLLLRLCPIIPFNGLNYCCGITGVTLPDFTLSLVGILPFQIYTIVLGATAGALELQTLKNDDFTRSQRLAFIVFIITGVIFGLVAIVYVFRLVKQELK</sequence>
<comment type="subcellular location">
    <subcellularLocation>
        <location evidence="1">Cell membrane</location>
        <topology evidence="1">Multi-pass membrane protein</topology>
    </subcellularLocation>
</comment>
<dbReference type="InParanoid" id="A0A1E7FWD4"/>
<keyword evidence="9" id="KW-1185">Reference proteome</keyword>
<reference evidence="8 9" key="1">
    <citation type="submission" date="2016-09" db="EMBL/GenBank/DDBJ databases">
        <title>Extensive genetic diversity and differential bi-allelic expression allows diatom success in the polar Southern Ocean.</title>
        <authorList>
            <consortium name="DOE Joint Genome Institute"/>
            <person name="Mock T."/>
            <person name="Otillar R.P."/>
            <person name="Strauss J."/>
            <person name="Dupont C."/>
            <person name="Frickenhaus S."/>
            <person name="Maumus F."/>
            <person name="Mcmullan M."/>
            <person name="Sanges R."/>
            <person name="Schmutz J."/>
            <person name="Toseland A."/>
            <person name="Valas R."/>
            <person name="Veluchamy A."/>
            <person name="Ward B.J."/>
            <person name="Allen A."/>
            <person name="Barry K."/>
            <person name="Falciatore A."/>
            <person name="Ferrante M."/>
            <person name="Fortunato A.E."/>
            <person name="Gloeckner G."/>
            <person name="Gruber A."/>
            <person name="Hipkin R."/>
            <person name="Janech M."/>
            <person name="Kroth P."/>
            <person name="Leese F."/>
            <person name="Lindquist E."/>
            <person name="Lyon B.R."/>
            <person name="Martin J."/>
            <person name="Mayer C."/>
            <person name="Parker M."/>
            <person name="Quesneville H."/>
            <person name="Raymond J."/>
            <person name="Uhlig C."/>
            <person name="Valentin K.U."/>
            <person name="Worden A.Z."/>
            <person name="Armbrust E.V."/>
            <person name="Bowler C."/>
            <person name="Green B."/>
            <person name="Moulton V."/>
            <person name="Van Oosterhout C."/>
            <person name="Grigoriev I."/>
        </authorList>
    </citation>
    <scope>NUCLEOTIDE SEQUENCE [LARGE SCALE GENOMIC DNA]</scope>
    <source>
        <strain evidence="8 9">CCMP1102</strain>
    </source>
</reference>
<protein>
    <submittedName>
        <fullName evidence="8">SNARE_assoc-domain-containing protein</fullName>
    </submittedName>
</protein>
<keyword evidence="2" id="KW-1003">Cell membrane</keyword>
<keyword evidence="5 6" id="KW-0472">Membrane</keyword>
<dbReference type="Proteomes" id="UP000095751">
    <property type="component" value="Unassembled WGS sequence"/>
</dbReference>
<feature type="non-terminal residue" evidence="8">
    <location>
        <position position="1"/>
    </location>
</feature>
<accession>A0A1E7FWD4</accession>
<keyword evidence="3 6" id="KW-0812">Transmembrane</keyword>
<dbReference type="GO" id="GO:0005886">
    <property type="term" value="C:plasma membrane"/>
    <property type="evidence" value="ECO:0007669"/>
    <property type="project" value="UniProtKB-SubCell"/>
</dbReference>
<proteinExistence type="predicted"/>
<dbReference type="PANTHER" id="PTHR12677:SF59">
    <property type="entry name" value="GOLGI APPARATUS MEMBRANE PROTEIN TVP38-RELATED"/>
    <property type="match status" value="1"/>
</dbReference>
<name>A0A1E7FWD4_9STRA</name>
<dbReference type="AlphaFoldDB" id="A0A1E7FWD4"/>
<dbReference type="KEGG" id="fcy:FRACYDRAFT_161988"/>
<evidence type="ECO:0000313" key="9">
    <source>
        <dbReference type="Proteomes" id="UP000095751"/>
    </source>
</evidence>
<dbReference type="EMBL" id="KV784353">
    <property type="protein sequence ID" value="OEU22462.1"/>
    <property type="molecule type" value="Genomic_DNA"/>
</dbReference>
<feature type="transmembrane region" description="Helical" evidence="6">
    <location>
        <begin position="152"/>
        <end position="173"/>
    </location>
</feature>
<dbReference type="InterPro" id="IPR015414">
    <property type="entry name" value="TMEM64"/>
</dbReference>
<evidence type="ECO:0000259" key="7">
    <source>
        <dbReference type="Pfam" id="PF09335"/>
    </source>
</evidence>